<dbReference type="AlphaFoldDB" id="A0A4Q9QGP1"/>
<feature type="transmembrane region" description="Helical" evidence="2">
    <location>
        <begin position="108"/>
        <end position="130"/>
    </location>
</feature>
<feature type="region of interest" description="Disordered" evidence="1">
    <location>
        <begin position="48"/>
        <end position="98"/>
    </location>
</feature>
<evidence type="ECO:0000313" key="4">
    <source>
        <dbReference type="Proteomes" id="UP000292302"/>
    </source>
</evidence>
<feature type="region of interest" description="Disordered" evidence="1">
    <location>
        <begin position="1"/>
        <end position="32"/>
    </location>
</feature>
<organism evidence="3 4">
    <name type="scientific">Phytopseudomonas daroniae</name>
    <dbReference type="NCBI Taxonomy" id="2487519"/>
    <lineage>
        <taxon>Bacteria</taxon>
        <taxon>Pseudomonadati</taxon>
        <taxon>Pseudomonadota</taxon>
        <taxon>Gammaproteobacteria</taxon>
        <taxon>Pseudomonadales</taxon>
        <taxon>Pseudomonadaceae</taxon>
        <taxon>Phytopseudomonas</taxon>
    </lineage>
</organism>
<keyword evidence="2" id="KW-0472">Membrane</keyword>
<evidence type="ECO:0000313" key="3">
    <source>
        <dbReference type="EMBL" id="TBU73410.1"/>
    </source>
</evidence>
<dbReference type="Proteomes" id="UP000292302">
    <property type="component" value="Unassembled WGS sequence"/>
</dbReference>
<evidence type="ECO:0000256" key="2">
    <source>
        <dbReference type="SAM" id="Phobius"/>
    </source>
</evidence>
<dbReference type="EMBL" id="QJUI01000021">
    <property type="protein sequence ID" value="TBU73410.1"/>
    <property type="molecule type" value="Genomic_DNA"/>
</dbReference>
<keyword evidence="4" id="KW-1185">Reference proteome</keyword>
<evidence type="ECO:0000256" key="1">
    <source>
        <dbReference type="SAM" id="MobiDB-lite"/>
    </source>
</evidence>
<keyword evidence="2" id="KW-0812">Transmembrane</keyword>
<accession>A0A4Q9QGP1</accession>
<keyword evidence="2" id="KW-1133">Transmembrane helix</keyword>
<comment type="caution">
    <text evidence="3">The sequence shown here is derived from an EMBL/GenBank/DDBJ whole genome shotgun (WGS) entry which is preliminary data.</text>
</comment>
<proteinExistence type="predicted"/>
<name>A0A4Q9QGP1_9GAMM</name>
<reference evidence="3 4" key="1">
    <citation type="submission" date="2018-06" db="EMBL/GenBank/DDBJ databases">
        <title>Three novel Pseudomonas species isolated from symptomatic oak.</title>
        <authorList>
            <person name="Bueno-Gonzalez V."/>
            <person name="Brady C."/>
        </authorList>
    </citation>
    <scope>NUCLEOTIDE SEQUENCE [LARGE SCALE GENOMIC DNA]</scope>
    <source>
        <strain evidence="3 4">P9A</strain>
    </source>
</reference>
<sequence length="131" mass="13977">MQGGQARARAEPRPSQARNGERPDAAAPEGMTACTGVLGGMLRMHAAGARKDQWSRSGGWSARSHGAGTRHDQARRRPLNSRERTVTAAAGAGSADGKRLDWSPPDACLLLFIVASEHLAVPVMVFSWSFK</sequence>
<gene>
    <name evidence="3" type="ORF">DNK06_20565</name>
</gene>
<protein>
    <submittedName>
        <fullName evidence="3">Uncharacterized protein</fullName>
    </submittedName>
</protein>